<protein>
    <recommendedName>
        <fullName evidence="4">Transposase DDE domain-containing protein</fullName>
    </recommendedName>
</protein>
<comment type="caution">
    <text evidence="2">The sequence shown here is derived from an EMBL/GenBank/DDBJ whole genome shotgun (WGS) entry which is preliminary data.</text>
</comment>
<organism evidence="2 3">
    <name type="scientific">Streptomyces nigrescens</name>
    <dbReference type="NCBI Taxonomy" id="1920"/>
    <lineage>
        <taxon>Bacteria</taxon>
        <taxon>Bacillati</taxon>
        <taxon>Actinomycetota</taxon>
        <taxon>Actinomycetes</taxon>
        <taxon>Kitasatosporales</taxon>
        <taxon>Streptomycetaceae</taxon>
        <taxon>Streptomyces</taxon>
    </lineage>
</organism>
<sequence length="101" mass="11882">MIADKAYSSRGFRGYLRRHGFAHTIPEKTDQERHHRGRRGGRLPGLNREVQRRRNLAMLLPTADCLRFRNELPHRVLPSGRRRILLDGDREVGNMGSRRRE</sequence>
<evidence type="ECO:0008006" key="4">
    <source>
        <dbReference type="Google" id="ProtNLM"/>
    </source>
</evidence>
<feature type="region of interest" description="Disordered" evidence="1">
    <location>
        <begin position="23"/>
        <end position="46"/>
    </location>
</feature>
<dbReference type="AlphaFoldDB" id="A0A640TUN8"/>
<gene>
    <name evidence="2" type="ORF">Sliba_77910</name>
</gene>
<dbReference type="EMBL" id="BLIP01000003">
    <property type="protein sequence ID" value="GFE27338.1"/>
    <property type="molecule type" value="Genomic_DNA"/>
</dbReference>
<accession>A0A640TUN8</accession>
<dbReference type="Proteomes" id="UP000429552">
    <property type="component" value="Unassembled WGS sequence"/>
</dbReference>
<evidence type="ECO:0000313" key="3">
    <source>
        <dbReference type="Proteomes" id="UP000429552"/>
    </source>
</evidence>
<proteinExistence type="predicted"/>
<name>A0A640TUN8_STRNI</name>
<reference evidence="2 3" key="1">
    <citation type="submission" date="2019-12" db="EMBL/GenBank/DDBJ databases">
        <title>Whole genome shotgun sequence of Streptomyces libani subsp. libani NBRC 13452.</title>
        <authorList>
            <person name="Ichikawa N."/>
            <person name="Kimura A."/>
            <person name="Kitahashi Y."/>
            <person name="Komaki H."/>
            <person name="Tamura T."/>
        </authorList>
    </citation>
    <scope>NUCLEOTIDE SEQUENCE [LARGE SCALE GENOMIC DNA]</scope>
    <source>
        <strain evidence="2 3">NBRC 13452</strain>
    </source>
</reference>
<evidence type="ECO:0000313" key="2">
    <source>
        <dbReference type="EMBL" id="GFE27338.1"/>
    </source>
</evidence>
<evidence type="ECO:0000256" key="1">
    <source>
        <dbReference type="SAM" id="MobiDB-lite"/>
    </source>
</evidence>